<dbReference type="GO" id="GO:0008233">
    <property type="term" value="F:peptidase activity"/>
    <property type="evidence" value="ECO:0007669"/>
    <property type="project" value="InterPro"/>
</dbReference>
<sequence length="219" mass="23843">MRRLTVLLAVLLVGAGSLPGAAVAAPADYDIDTASSRHVIVNKQRPLSPQTYRPANLVRITGILVRSDAADAYKKFTRAAKAAGVSITLVSGYRSYAQQESLYNSYVRQYGQEVADTLAARPGFSEHQTGLAVDIGNPSGTCALEECFENTPAGRWATEHADEYGFVLRYPKGYGAVTGYSYEPWHLRYVGPELEAEFRLSGQPTLEDFFGLPPAPDYS</sequence>
<dbReference type="Gene3D" id="3.30.1380.10">
    <property type="match status" value="1"/>
</dbReference>
<dbReference type="Pfam" id="PF02557">
    <property type="entry name" value="VanY"/>
    <property type="match status" value="1"/>
</dbReference>
<dbReference type="InterPro" id="IPR003709">
    <property type="entry name" value="VanY-like_core_dom"/>
</dbReference>
<reference evidence="3 4" key="1">
    <citation type="submission" date="2020-04" db="EMBL/GenBank/DDBJ databases">
        <title>Arthrobacter sp. nov.</title>
        <authorList>
            <person name="Liu S."/>
        </authorList>
    </citation>
    <scope>NUCLEOTIDE SEQUENCE [LARGE SCALE GENOMIC DNA]</scope>
    <source>
        <strain evidence="3 4">E918</strain>
    </source>
</reference>
<evidence type="ECO:0000313" key="3">
    <source>
        <dbReference type="EMBL" id="NKX56592.1"/>
    </source>
</evidence>
<dbReference type="Proteomes" id="UP000544090">
    <property type="component" value="Unassembled WGS sequence"/>
</dbReference>
<dbReference type="AlphaFoldDB" id="A0A7X6K7J2"/>
<feature type="signal peptide" evidence="1">
    <location>
        <begin position="1"/>
        <end position="24"/>
    </location>
</feature>
<protein>
    <submittedName>
        <fullName evidence="3">M15 family metallopeptidase</fullName>
    </submittedName>
</protein>
<feature type="domain" description="D-alanyl-D-alanine carboxypeptidase-like core" evidence="2">
    <location>
        <begin position="64"/>
        <end position="191"/>
    </location>
</feature>
<feature type="chain" id="PRO_5030575630" evidence="1">
    <location>
        <begin position="25"/>
        <end position="219"/>
    </location>
</feature>
<evidence type="ECO:0000313" key="4">
    <source>
        <dbReference type="Proteomes" id="UP000544090"/>
    </source>
</evidence>
<dbReference type="PANTHER" id="PTHR34385">
    <property type="entry name" value="D-ALANYL-D-ALANINE CARBOXYPEPTIDASE"/>
    <property type="match status" value="1"/>
</dbReference>
<evidence type="ECO:0000259" key="2">
    <source>
        <dbReference type="Pfam" id="PF02557"/>
    </source>
</evidence>
<dbReference type="RefSeq" id="WP_168488972.1">
    <property type="nucleotide sequence ID" value="NZ_JAAZSQ010000028.1"/>
</dbReference>
<dbReference type="InterPro" id="IPR009045">
    <property type="entry name" value="Zn_M74/Hedgehog-like"/>
</dbReference>
<gene>
    <name evidence="3" type="ORF">HGG74_19100</name>
</gene>
<name>A0A7X6K7J2_9MICC</name>
<dbReference type="EMBL" id="JAAZSQ010000028">
    <property type="protein sequence ID" value="NKX56592.1"/>
    <property type="molecule type" value="Genomic_DNA"/>
</dbReference>
<dbReference type="InterPro" id="IPR052179">
    <property type="entry name" value="DD-CPase-like"/>
</dbReference>
<dbReference type="GO" id="GO:0006508">
    <property type="term" value="P:proteolysis"/>
    <property type="evidence" value="ECO:0007669"/>
    <property type="project" value="InterPro"/>
</dbReference>
<comment type="caution">
    <text evidence="3">The sequence shown here is derived from an EMBL/GenBank/DDBJ whole genome shotgun (WGS) entry which is preliminary data.</text>
</comment>
<proteinExistence type="predicted"/>
<dbReference type="PANTHER" id="PTHR34385:SF1">
    <property type="entry name" value="PEPTIDOGLYCAN L-ALANYL-D-GLUTAMATE ENDOPEPTIDASE CWLK"/>
    <property type="match status" value="1"/>
</dbReference>
<dbReference type="InterPro" id="IPR058193">
    <property type="entry name" value="VanY/YodJ_core_dom"/>
</dbReference>
<organism evidence="3 4">
    <name type="scientific">Arthrobacter mobilis</name>
    <dbReference type="NCBI Taxonomy" id="2724944"/>
    <lineage>
        <taxon>Bacteria</taxon>
        <taxon>Bacillati</taxon>
        <taxon>Actinomycetota</taxon>
        <taxon>Actinomycetes</taxon>
        <taxon>Micrococcales</taxon>
        <taxon>Micrococcaceae</taxon>
        <taxon>Arthrobacter</taxon>
    </lineage>
</organism>
<keyword evidence="4" id="KW-1185">Reference proteome</keyword>
<keyword evidence="1" id="KW-0732">Signal</keyword>
<accession>A0A7X6K7J2</accession>
<evidence type="ECO:0000256" key="1">
    <source>
        <dbReference type="SAM" id="SignalP"/>
    </source>
</evidence>
<dbReference type="CDD" id="cd14852">
    <property type="entry name" value="LD-carboxypeptidase"/>
    <property type="match status" value="1"/>
</dbReference>
<dbReference type="SUPFAM" id="SSF55166">
    <property type="entry name" value="Hedgehog/DD-peptidase"/>
    <property type="match status" value="1"/>
</dbReference>